<organism evidence="1 2">
    <name type="scientific">Ajellomyces capsulatus</name>
    <name type="common">Darling's disease fungus</name>
    <name type="synonym">Histoplasma capsulatum</name>
    <dbReference type="NCBI Taxonomy" id="5037"/>
    <lineage>
        <taxon>Eukaryota</taxon>
        <taxon>Fungi</taxon>
        <taxon>Dikarya</taxon>
        <taxon>Ascomycota</taxon>
        <taxon>Pezizomycotina</taxon>
        <taxon>Eurotiomycetes</taxon>
        <taxon>Eurotiomycetidae</taxon>
        <taxon>Onygenales</taxon>
        <taxon>Ajellomycetaceae</taxon>
        <taxon>Histoplasma</taxon>
    </lineage>
</organism>
<accession>A0A8A1MCK7</accession>
<gene>
    <name evidence="1" type="ORF">I7I51_00720</name>
</gene>
<dbReference type="AlphaFoldDB" id="A0A8A1MCK7"/>
<evidence type="ECO:0000313" key="2">
    <source>
        <dbReference type="Proteomes" id="UP000663671"/>
    </source>
</evidence>
<protein>
    <submittedName>
        <fullName evidence="1">Uncharacterized protein</fullName>
    </submittedName>
</protein>
<dbReference type="Proteomes" id="UP000663671">
    <property type="component" value="Chromosome 1"/>
</dbReference>
<proteinExistence type="predicted"/>
<name>A0A8A1MCK7_AJECA</name>
<dbReference type="EMBL" id="CP069114">
    <property type="protein sequence ID" value="QSS63661.1"/>
    <property type="molecule type" value="Genomic_DNA"/>
</dbReference>
<dbReference type="VEuPathDB" id="FungiDB:I7I51_00720"/>
<reference evidence="1" key="1">
    <citation type="submission" date="2021-01" db="EMBL/GenBank/DDBJ databases">
        <title>Chromosome-level genome assembly of a human fungal pathogen reveals clustering of transcriptionally co-regulated genes.</title>
        <authorList>
            <person name="Voorhies M."/>
            <person name="Cohen S."/>
            <person name="Shea T.P."/>
            <person name="Petrus S."/>
            <person name="Munoz J.F."/>
            <person name="Poplawski S."/>
            <person name="Goldman W.E."/>
            <person name="Michael T."/>
            <person name="Cuomo C.A."/>
            <person name="Sil A."/>
            <person name="Beyhan S."/>
        </authorList>
    </citation>
    <scope>NUCLEOTIDE SEQUENCE</scope>
    <source>
        <strain evidence="1">WU24</strain>
    </source>
</reference>
<dbReference type="OrthoDB" id="2727348at2759"/>
<evidence type="ECO:0000313" key="1">
    <source>
        <dbReference type="EMBL" id="QSS63661.1"/>
    </source>
</evidence>
<sequence length="131" mass="14322">MGYDNCINMHLTNDLEGPLATQNSQLRLYAIKCPTNHIAPRIVSEKISRPRWFDALFASPSALAQWENSIYANDDKDDQISTNQVDEIVVPESGLGDVYSCGRARSTGSIKTPSRKSASSAVQARIPGVVI</sequence>